<organism evidence="1">
    <name type="scientific">Anguilla anguilla</name>
    <name type="common">European freshwater eel</name>
    <name type="synonym">Muraena anguilla</name>
    <dbReference type="NCBI Taxonomy" id="7936"/>
    <lineage>
        <taxon>Eukaryota</taxon>
        <taxon>Metazoa</taxon>
        <taxon>Chordata</taxon>
        <taxon>Craniata</taxon>
        <taxon>Vertebrata</taxon>
        <taxon>Euteleostomi</taxon>
        <taxon>Actinopterygii</taxon>
        <taxon>Neopterygii</taxon>
        <taxon>Teleostei</taxon>
        <taxon>Anguilliformes</taxon>
        <taxon>Anguillidae</taxon>
        <taxon>Anguilla</taxon>
    </lineage>
</organism>
<evidence type="ECO:0000313" key="1">
    <source>
        <dbReference type="EMBL" id="JAH78279.1"/>
    </source>
</evidence>
<reference evidence="1" key="1">
    <citation type="submission" date="2014-11" db="EMBL/GenBank/DDBJ databases">
        <authorList>
            <person name="Amaro Gonzalez C."/>
        </authorList>
    </citation>
    <scope>NUCLEOTIDE SEQUENCE</scope>
</reference>
<dbReference type="EMBL" id="GBXM01030298">
    <property type="protein sequence ID" value="JAH78279.1"/>
    <property type="molecule type" value="Transcribed_RNA"/>
</dbReference>
<proteinExistence type="predicted"/>
<sequence length="50" mass="5825">MMADKCAASVLPDKNSIFDFCWSNNFHTNVKLVYIPERKWVMILHAITPQ</sequence>
<dbReference type="AlphaFoldDB" id="A0A0E9VJJ3"/>
<name>A0A0E9VJJ3_ANGAN</name>
<protein>
    <submittedName>
        <fullName evidence="1">Uncharacterized protein</fullName>
    </submittedName>
</protein>
<reference evidence="1" key="2">
    <citation type="journal article" date="2015" name="Fish Shellfish Immunol.">
        <title>Early steps in the European eel (Anguilla anguilla)-Vibrio vulnificus interaction in the gills: Role of the RtxA13 toxin.</title>
        <authorList>
            <person name="Callol A."/>
            <person name="Pajuelo D."/>
            <person name="Ebbesson L."/>
            <person name="Teles M."/>
            <person name="MacKenzie S."/>
            <person name="Amaro C."/>
        </authorList>
    </citation>
    <scope>NUCLEOTIDE SEQUENCE</scope>
</reference>
<accession>A0A0E9VJJ3</accession>